<dbReference type="Gene3D" id="1.10.260.40">
    <property type="entry name" value="lambda repressor-like DNA-binding domains"/>
    <property type="match status" value="1"/>
</dbReference>
<organism evidence="2 3">
    <name type="scientific">Clostridium beijerinckii</name>
    <name type="common">Clostridium MP</name>
    <dbReference type="NCBI Taxonomy" id="1520"/>
    <lineage>
        <taxon>Bacteria</taxon>
        <taxon>Bacillati</taxon>
        <taxon>Bacillota</taxon>
        <taxon>Clostridia</taxon>
        <taxon>Eubacteriales</taxon>
        <taxon>Clostridiaceae</taxon>
        <taxon>Clostridium</taxon>
    </lineage>
</organism>
<evidence type="ECO:0000313" key="2">
    <source>
        <dbReference type="EMBL" id="NRT90209.1"/>
    </source>
</evidence>
<dbReference type="GO" id="GO:0003677">
    <property type="term" value="F:DNA binding"/>
    <property type="evidence" value="ECO:0007669"/>
    <property type="project" value="InterPro"/>
</dbReference>
<dbReference type="InterPro" id="IPR010982">
    <property type="entry name" value="Lambda_DNA-bd_dom_sf"/>
</dbReference>
<dbReference type="InterPro" id="IPR001387">
    <property type="entry name" value="Cro/C1-type_HTH"/>
</dbReference>
<dbReference type="EMBL" id="JABSWW010000001">
    <property type="protein sequence ID" value="NRT90209.1"/>
    <property type="molecule type" value="Genomic_DNA"/>
</dbReference>
<gene>
    <name evidence="2" type="ORF">B0H41_003888</name>
</gene>
<reference evidence="2" key="1">
    <citation type="submission" date="2020-05" db="EMBL/GenBank/DDBJ databases">
        <authorList>
            <person name="Brown S."/>
            <person name="Huntemann M."/>
            <person name="Clum A."/>
            <person name="Spunde A."/>
            <person name="Palaniappan K."/>
            <person name="Ritter S."/>
            <person name="Mikhailova N."/>
            <person name="Chen I.-M."/>
            <person name="Stamatis D."/>
            <person name="Reddy T."/>
            <person name="O'Malley R."/>
            <person name="Daum C."/>
            <person name="Shapiro N."/>
            <person name="Ivanova N."/>
            <person name="Kyrpides N."/>
            <person name="Woyke T."/>
        </authorList>
    </citation>
    <scope>NUCLEOTIDE SEQUENCE</scope>
    <source>
        <strain evidence="2">DJ080</strain>
    </source>
</reference>
<reference evidence="2" key="2">
    <citation type="journal article" date="2022" name="Nat. Biotechnol.">
        <title>Carbon-negative production of acetone and isopropanol by gas fermentation at industrial pilot scale.</title>
        <authorList>
            <person name="Liew F.E."/>
            <person name="Nogle R."/>
            <person name="Abdalla T."/>
            <person name="Rasor B.J."/>
            <person name="Canter C."/>
            <person name="Jensen R.O."/>
            <person name="Wang L."/>
            <person name="Strutz J."/>
            <person name="Chirania P."/>
            <person name="De Tissera S."/>
            <person name="Mueller A.P."/>
            <person name="Ruan Z."/>
            <person name="Gao A."/>
            <person name="Tran L."/>
            <person name="Engle N.L."/>
            <person name="Bromley J.C."/>
            <person name="Daniell J."/>
            <person name="Conrado R."/>
            <person name="Tschaplinski T.J."/>
            <person name="Giannone R.J."/>
            <person name="Hettich R.L."/>
            <person name="Karim A.S."/>
            <person name="Simpson S.D."/>
            <person name="Brown S.D."/>
            <person name="Leang C."/>
            <person name="Jewett M.C."/>
            <person name="Kopke M."/>
        </authorList>
    </citation>
    <scope>NUCLEOTIDE SEQUENCE</scope>
    <source>
        <strain evidence="2">DJ080</strain>
    </source>
</reference>
<feature type="domain" description="HTH cro/C1-type" evidence="1">
    <location>
        <begin position="7"/>
        <end position="62"/>
    </location>
</feature>
<sequence>MPVRNNLIGLLEKKGKSLYWLAQETGISYPTLHKISKNETDSIKFSILELICKVLECRLEEFLEIKE</sequence>
<protein>
    <submittedName>
        <fullName evidence="2">Transcriptional regulator</fullName>
    </submittedName>
</protein>
<dbReference type="Pfam" id="PF13443">
    <property type="entry name" value="HTH_26"/>
    <property type="match status" value="1"/>
</dbReference>
<accession>A0AAX0B5N2</accession>
<dbReference type="SUPFAM" id="SSF47413">
    <property type="entry name" value="lambda repressor-like DNA-binding domains"/>
    <property type="match status" value="1"/>
</dbReference>
<dbReference type="PROSITE" id="PS50943">
    <property type="entry name" value="HTH_CROC1"/>
    <property type="match status" value="1"/>
</dbReference>
<evidence type="ECO:0000259" key="1">
    <source>
        <dbReference type="PROSITE" id="PS50943"/>
    </source>
</evidence>
<comment type="caution">
    <text evidence="2">The sequence shown here is derived from an EMBL/GenBank/DDBJ whole genome shotgun (WGS) entry which is preliminary data.</text>
</comment>
<proteinExistence type="predicted"/>
<name>A0AAX0B5N2_CLOBE</name>
<evidence type="ECO:0000313" key="3">
    <source>
        <dbReference type="Proteomes" id="UP001193748"/>
    </source>
</evidence>
<dbReference type="SMART" id="SM00530">
    <property type="entry name" value="HTH_XRE"/>
    <property type="match status" value="1"/>
</dbReference>
<dbReference type="CDD" id="cd00093">
    <property type="entry name" value="HTH_XRE"/>
    <property type="match status" value="1"/>
</dbReference>
<dbReference type="RefSeq" id="WP_241415053.1">
    <property type="nucleotide sequence ID" value="NZ_CP107022.1"/>
</dbReference>
<dbReference type="AlphaFoldDB" id="A0AAX0B5N2"/>
<dbReference type="Proteomes" id="UP001193748">
    <property type="component" value="Unassembled WGS sequence"/>
</dbReference>